<protein>
    <submittedName>
        <fullName evidence="8">4Fe-4S binding protein</fullName>
    </submittedName>
</protein>
<dbReference type="PANTHER" id="PTHR42859:SF10">
    <property type="entry name" value="DIMETHYLSULFOXIDE REDUCTASE CHAIN B"/>
    <property type="match status" value="1"/>
</dbReference>
<dbReference type="EMBL" id="DVMJ01000114">
    <property type="protein sequence ID" value="HIU14798.1"/>
    <property type="molecule type" value="Genomic_DNA"/>
</dbReference>
<dbReference type="SUPFAM" id="SSF50475">
    <property type="entry name" value="FMN-binding split barrel"/>
    <property type="match status" value="1"/>
</dbReference>
<evidence type="ECO:0000256" key="1">
    <source>
        <dbReference type="ARBA" id="ARBA00022448"/>
    </source>
</evidence>
<gene>
    <name evidence="8" type="ORF">IAD15_12165</name>
</gene>
<feature type="domain" description="4Fe-4S ferredoxin-type" evidence="7">
    <location>
        <begin position="171"/>
        <end position="200"/>
    </location>
</feature>
<keyword evidence="6" id="KW-0411">Iron-sulfur</keyword>
<dbReference type="InterPro" id="IPR050294">
    <property type="entry name" value="RnfB_subfamily"/>
</dbReference>
<dbReference type="SUPFAM" id="SSF54862">
    <property type="entry name" value="4Fe-4S ferredoxins"/>
    <property type="match status" value="1"/>
</dbReference>
<proteinExistence type="predicted"/>
<evidence type="ECO:0000256" key="2">
    <source>
        <dbReference type="ARBA" id="ARBA00022485"/>
    </source>
</evidence>
<dbReference type="InterPro" id="IPR012349">
    <property type="entry name" value="Split_barrel_FMN-bd"/>
</dbReference>
<dbReference type="PROSITE" id="PS00198">
    <property type="entry name" value="4FE4S_FER_1"/>
    <property type="match status" value="2"/>
</dbReference>
<reference evidence="8" key="1">
    <citation type="submission" date="2020-10" db="EMBL/GenBank/DDBJ databases">
        <authorList>
            <person name="Gilroy R."/>
        </authorList>
    </citation>
    <scope>NUCLEOTIDE SEQUENCE</scope>
    <source>
        <strain evidence="8">CHK195-11698</strain>
    </source>
</reference>
<dbReference type="InterPro" id="IPR017896">
    <property type="entry name" value="4Fe4S_Fe-S-bd"/>
</dbReference>
<keyword evidence="5" id="KW-0408">Iron</keyword>
<dbReference type="PROSITE" id="PS51379">
    <property type="entry name" value="4FE4S_FER_2"/>
    <property type="match status" value="2"/>
</dbReference>
<keyword evidence="3" id="KW-0479">Metal-binding</keyword>
<keyword evidence="1" id="KW-0813">Transport</keyword>
<dbReference type="GO" id="GO:0051539">
    <property type="term" value="F:4 iron, 4 sulfur cluster binding"/>
    <property type="evidence" value="ECO:0007669"/>
    <property type="project" value="UniProtKB-KW"/>
</dbReference>
<dbReference type="PANTHER" id="PTHR42859">
    <property type="entry name" value="OXIDOREDUCTASE"/>
    <property type="match status" value="1"/>
</dbReference>
<keyword evidence="4" id="KW-0249">Electron transport</keyword>
<evidence type="ECO:0000256" key="5">
    <source>
        <dbReference type="ARBA" id="ARBA00023004"/>
    </source>
</evidence>
<name>A0A9D1HQE3_9FIRM</name>
<evidence type="ECO:0000256" key="4">
    <source>
        <dbReference type="ARBA" id="ARBA00022982"/>
    </source>
</evidence>
<sequence>MHYLSILVHEMHTSIMATVDVQHRPVTCAIDLMDYDDQGIYFLTAKGKSFYTRLKHCSYLSLSALQDQRCISLQGEARELGNERIPDLFAKNPYMYMIYPTESSREALTVFVIEKASGEYFDLAARPIFRERFTLGQVPLAKEGYWINDRCRQCGQCLMVCPQQCILTTDQGMRIEASHCLHCGRCLEVCPYDAVEKGRE</sequence>
<dbReference type="Proteomes" id="UP000824175">
    <property type="component" value="Unassembled WGS sequence"/>
</dbReference>
<evidence type="ECO:0000256" key="3">
    <source>
        <dbReference type="ARBA" id="ARBA00022723"/>
    </source>
</evidence>
<feature type="domain" description="4Fe-4S ferredoxin-type" evidence="7">
    <location>
        <begin position="142"/>
        <end position="170"/>
    </location>
</feature>
<accession>A0A9D1HQE3</accession>
<keyword evidence="2" id="KW-0004">4Fe-4S</keyword>
<evidence type="ECO:0000313" key="9">
    <source>
        <dbReference type="Proteomes" id="UP000824175"/>
    </source>
</evidence>
<reference evidence="8" key="2">
    <citation type="journal article" date="2021" name="PeerJ">
        <title>Extensive microbial diversity within the chicken gut microbiome revealed by metagenomics and culture.</title>
        <authorList>
            <person name="Gilroy R."/>
            <person name="Ravi A."/>
            <person name="Getino M."/>
            <person name="Pursley I."/>
            <person name="Horton D.L."/>
            <person name="Alikhan N.F."/>
            <person name="Baker D."/>
            <person name="Gharbi K."/>
            <person name="Hall N."/>
            <person name="Watson M."/>
            <person name="Adriaenssens E.M."/>
            <person name="Foster-Nyarko E."/>
            <person name="Jarju S."/>
            <person name="Secka A."/>
            <person name="Antonio M."/>
            <person name="Oren A."/>
            <person name="Chaudhuri R.R."/>
            <person name="La Ragione R."/>
            <person name="Hildebrand F."/>
            <person name="Pallen M.J."/>
        </authorList>
    </citation>
    <scope>NUCLEOTIDE SEQUENCE</scope>
    <source>
        <strain evidence="8">CHK195-11698</strain>
    </source>
</reference>
<dbReference type="Gene3D" id="2.30.110.10">
    <property type="entry name" value="Electron Transport, Fmn-binding Protein, Chain A"/>
    <property type="match status" value="1"/>
</dbReference>
<evidence type="ECO:0000259" key="7">
    <source>
        <dbReference type="PROSITE" id="PS51379"/>
    </source>
</evidence>
<evidence type="ECO:0000256" key="6">
    <source>
        <dbReference type="ARBA" id="ARBA00023014"/>
    </source>
</evidence>
<dbReference type="InterPro" id="IPR017900">
    <property type="entry name" value="4Fe4S_Fe_S_CS"/>
</dbReference>
<dbReference type="GO" id="GO:0046872">
    <property type="term" value="F:metal ion binding"/>
    <property type="evidence" value="ECO:0007669"/>
    <property type="project" value="UniProtKB-KW"/>
</dbReference>
<dbReference type="Pfam" id="PF12838">
    <property type="entry name" value="Fer4_7"/>
    <property type="match status" value="1"/>
</dbReference>
<dbReference type="Gene3D" id="3.30.70.20">
    <property type="match status" value="1"/>
</dbReference>
<organism evidence="8 9">
    <name type="scientific">Candidatus Fimiplasma intestinipullorum</name>
    <dbReference type="NCBI Taxonomy" id="2840825"/>
    <lineage>
        <taxon>Bacteria</taxon>
        <taxon>Bacillati</taxon>
        <taxon>Bacillota</taxon>
        <taxon>Clostridia</taxon>
        <taxon>Eubacteriales</taxon>
        <taxon>Candidatus Fimiplasma</taxon>
    </lineage>
</organism>
<dbReference type="AlphaFoldDB" id="A0A9D1HQE3"/>
<comment type="caution">
    <text evidence="8">The sequence shown here is derived from an EMBL/GenBank/DDBJ whole genome shotgun (WGS) entry which is preliminary data.</text>
</comment>
<evidence type="ECO:0000313" key="8">
    <source>
        <dbReference type="EMBL" id="HIU14798.1"/>
    </source>
</evidence>